<evidence type="ECO:0000256" key="6">
    <source>
        <dbReference type="ARBA" id="ARBA00022989"/>
    </source>
</evidence>
<keyword evidence="10" id="KW-0141">cGMP biosynthesis</keyword>
<dbReference type="InterPro" id="IPR001054">
    <property type="entry name" value="A/G_cyclase"/>
</dbReference>
<evidence type="ECO:0000256" key="3">
    <source>
        <dbReference type="ARBA" id="ARBA00012202"/>
    </source>
</evidence>
<evidence type="ECO:0000259" key="13">
    <source>
        <dbReference type="PROSITE" id="PS50125"/>
    </source>
</evidence>
<dbReference type="Gene3D" id="3.30.70.1230">
    <property type="entry name" value="Nucleotide cyclase"/>
    <property type="match status" value="1"/>
</dbReference>
<dbReference type="PANTHER" id="PTHR11920">
    <property type="entry name" value="GUANYLYL CYCLASE"/>
    <property type="match status" value="1"/>
</dbReference>
<feature type="domain" description="Protein kinase" evidence="12">
    <location>
        <begin position="305"/>
        <end position="679"/>
    </location>
</feature>
<dbReference type="GO" id="GO:0005886">
    <property type="term" value="C:plasma membrane"/>
    <property type="evidence" value="ECO:0007669"/>
    <property type="project" value="TreeGrafter"/>
</dbReference>
<dbReference type="Gene3D" id="3.40.190.10">
    <property type="entry name" value="Periplasmic binding protein-like II"/>
    <property type="match status" value="1"/>
</dbReference>
<dbReference type="InterPro" id="IPR011009">
    <property type="entry name" value="Kinase-like_dom_sf"/>
</dbReference>
<dbReference type="WBParaSite" id="SBAD_0000756401-mRNA-1">
    <property type="protein sequence ID" value="SBAD_0000756401-mRNA-1"/>
    <property type="gene ID" value="SBAD_0000756401"/>
</dbReference>
<comment type="subcellular location">
    <subcellularLocation>
        <location evidence="2">Membrane</location>
        <topology evidence="2">Single-pass membrane protein</topology>
    </subcellularLocation>
</comment>
<evidence type="ECO:0000256" key="1">
    <source>
        <dbReference type="ARBA" id="ARBA00001436"/>
    </source>
</evidence>
<keyword evidence="5" id="KW-0547">Nucleotide-binding</keyword>
<name>A0A183IUJ4_9BILA</name>
<dbReference type="SMART" id="SM00044">
    <property type="entry name" value="CYCc"/>
    <property type="match status" value="1"/>
</dbReference>
<keyword evidence="7 11" id="KW-0472">Membrane</keyword>
<evidence type="ECO:0000313" key="15">
    <source>
        <dbReference type="Proteomes" id="UP000270296"/>
    </source>
</evidence>
<dbReference type="GO" id="GO:0004672">
    <property type="term" value="F:protein kinase activity"/>
    <property type="evidence" value="ECO:0007669"/>
    <property type="project" value="InterPro"/>
</dbReference>
<dbReference type="EC" id="4.6.1.2" evidence="3"/>
<dbReference type="FunFam" id="3.30.70.1230:FF:000030">
    <property type="entry name" value="Si:ch211-215j19.12"/>
    <property type="match status" value="1"/>
</dbReference>
<dbReference type="OrthoDB" id="60033at2759"/>
<evidence type="ECO:0000313" key="14">
    <source>
        <dbReference type="EMBL" id="VDP12593.1"/>
    </source>
</evidence>
<dbReference type="GO" id="GO:0001653">
    <property type="term" value="F:peptide receptor activity"/>
    <property type="evidence" value="ECO:0007669"/>
    <property type="project" value="TreeGrafter"/>
</dbReference>
<accession>A0A183IUJ4</accession>
<dbReference type="CDD" id="cd07302">
    <property type="entry name" value="CHD"/>
    <property type="match status" value="1"/>
</dbReference>
<evidence type="ECO:0000256" key="2">
    <source>
        <dbReference type="ARBA" id="ARBA00004167"/>
    </source>
</evidence>
<evidence type="ECO:0000256" key="11">
    <source>
        <dbReference type="SAM" id="Phobius"/>
    </source>
</evidence>
<dbReference type="AlphaFoldDB" id="A0A183IUJ4"/>
<dbReference type="Proteomes" id="UP000270296">
    <property type="component" value="Unassembled WGS sequence"/>
</dbReference>
<dbReference type="InterPro" id="IPR000719">
    <property type="entry name" value="Prot_kinase_dom"/>
</dbReference>
<sequence>MAGIFSGRIQTWNDHSLKNLNPSLSLPNTKITPLARQDSSITTKVFTSFLSEFDDSWRSSKGVFSEPMVTENGLWSRTWNRSTSEIQFFSGEDIGPALISITNSVTYLPIFYDVLSKDRVAALMNKANATIHFKKILRGTQAAIEYAIQRTEFALPSNLSYVDIAESYPLSYFIRLPINRTIDDSVIDCSKVAQFFDLLLDAIGSDSAWRTAENFDLVPLSISARPYINEYILKQVSCNGKLIHSLVQNLWQQTPDNEDKIMIPLVFSVCFAVVVLSILVFAIYNRYKVISAYKMKSWILVENDIKFWEYLAEGQKRSTTFSSSRTTVRSTPNTTNSVFNPLQYWKFYIVASGRFRGKEVLMVGSESTMNPLNLQFVTCKRLFNALRLNSDNLIPFIGLVVKDSTIFHVFESTEKSSLHETLASAPYELNEDIKYIISLDVAYGMQYLQKHDIVHGFLDTWNIFLDKNWTAKISCWSHCYVGEAENELAQLIYGPQMIDKVKDDYHIKRLMFRHPNLLTGREQTISVKHDIFSYAMVLVEVFTRELPFSGRSSVIGWRSMLDELTKNPHLRGISPDIPGPIKELVTRMTAPNPQITFDGAIITLQLNQPSTKGIVDILLKTMEDYMSSLEEKVDFSCSSYRFTYSATVTAKMEMLLNSMLPKDVATKLQNGQKVEPEFYQSVTIYFSDIVSFTNLCSESTALEVVNMLNALYTMFDTHIERYDVYKVETIGDAYMCVSGLPRRNGDRHVEQITRLAIDLVKGVNSFVIPHRPNRKLQVRVGINSGPVMSGVVGIKMPRRVFFVIYILLFRMKARNLLPISTFRFQIFRIAYCFL</sequence>
<comment type="catalytic activity">
    <reaction evidence="1">
        <text>GTP = 3',5'-cyclic GMP + diphosphate</text>
        <dbReference type="Rhea" id="RHEA:13665"/>
        <dbReference type="ChEBI" id="CHEBI:33019"/>
        <dbReference type="ChEBI" id="CHEBI:37565"/>
        <dbReference type="ChEBI" id="CHEBI:57746"/>
        <dbReference type="EC" id="4.6.1.2"/>
    </reaction>
</comment>
<evidence type="ECO:0000259" key="12">
    <source>
        <dbReference type="PROSITE" id="PS50011"/>
    </source>
</evidence>
<dbReference type="GO" id="GO:0035556">
    <property type="term" value="P:intracellular signal transduction"/>
    <property type="evidence" value="ECO:0007669"/>
    <property type="project" value="InterPro"/>
</dbReference>
<feature type="domain" description="Guanylate cyclase" evidence="13">
    <location>
        <begin position="683"/>
        <end position="802"/>
    </location>
</feature>
<dbReference type="GO" id="GO:0004016">
    <property type="term" value="F:adenylate cyclase activity"/>
    <property type="evidence" value="ECO:0007669"/>
    <property type="project" value="TreeGrafter"/>
</dbReference>
<protein>
    <recommendedName>
        <fullName evidence="3">guanylate cyclase</fullName>
        <ecNumber evidence="3">4.6.1.2</ecNumber>
    </recommendedName>
</protein>
<dbReference type="Gene3D" id="1.10.510.10">
    <property type="entry name" value="Transferase(Phosphotransferase) domain 1"/>
    <property type="match status" value="1"/>
</dbReference>
<keyword evidence="9" id="KW-0456">Lyase</keyword>
<dbReference type="EMBL" id="UZAM01010502">
    <property type="protein sequence ID" value="VDP12593.1"/>
    <property type="molecule type" value="Genomic_DNA"/>
</dbReference>
<reference evidence="16" key="1">
    <citation type="submission" date="2016-06" db="UniProtKB">
        <authorList>
            <consortium name="WormBaseParasite"/>
        </authorList>
    </citation>
    <scope>IDENTIFICATION</scope>
</reference>
<dbReference type="InterPro" id="IPR001245">
    <property type="entry name" value="Ser-Thr/Tyr_kinase_cat_dom"/>
</dbReference>
<dbReference type="SUPFAM" id="SSF55073">
    <property type="entry name" value="Nucleotide cyclase"/>
    <property type="match status" value="1"/>
</dbReference>
<evidence type="ECO:0000256" key="5">
    <source>
        <dbReference type="ARBA" id="ARBA00022741"/>
    </source>
</evidence>
<evidence type="ECO:0000256" key="7">
    <source>
        <dbReference type="ARBA" id="ARBA00023136"/>
    </source>
</evidence>
<feature type="transmembrane region" description="Helical" evidence="11">
    <location>
        <begin position="261"/>
        <end position="284"/>
    </location>
</feature>
<keyword evidence="8" id="KW-0325">Glycoprotein</keyword>
<keyword evidence="15" id="KW-1185">Reference proteome</keyword>
<evidence type="ECO:0000313" key="16">
    <source>
        <dbReference type="WBParaSite" id="SBAD_0000756401-mRNA-1"/>
    </source>
</evidence>
<dbReference type="PANTHER" id="PTHR11920:SF499">
    <property type="entry name" value="GUANYLATE CYCLASE DOMAIN-CONTAINING PROTEIN"/>
    <property type="match status" value="1"/>
</dbReference>
<dbReference type="GO" id="GO:0007168">
    <property type="term" value="P:receptor guanylyl cyclase signaling pathway"/>
    <property type="evidence" value="ECO:0007669"/>
    <property type="project" value="TreeGrafter"/>
</dbReference>
<dbReference type="GO" id="GO:0004383">
    <property type="term" value="F:guanylate cyclase activity"/>
    <property type="evidence" value="ECO:0007669"/>
    <property type="project" value="UniProtKB-EC"/>
</dbReference>
<dbReference type="SUPFAM" id="SSF53850">
    <property type="entry name" value="Periplasmic binding protein-like II"/>
    <property type="match status" value="1"/>
</dbReference>
<keyword evidence="6 11" id="KW-1133">Transmembrane helix</keyword>
<reference evidence="14 15" key="2">
    <citation type="submission" date="2018-11" db="EMBL/GenBank/DDBJ databases">
        <authorList>
            <consortium name="Pathogen Informatics"/>
        </authorList>
    </citation>
    <scope>NUCLEOTIDE SEQUENCE [LARGE SCALE GENOMIC DNA]</scope>
</reference>
<proteinExistence type="predicted"/>
<dbReference type="SUPFAM" id="SSF56112">
    <property type="entry name" value="Protein kinase-like (PK-like)"/>
    <property type="match status" value="1"/>
</dbReference>
<dbReference type="PROSITE" id="PS50125">
    <property type="entry name" value="GUANYLATE_CYCLASE_2"/>
    <property type="match status" value="1"/>
</dbReference>
<dbReference type="Pfam" id="PF07714">
    <property type="entry name" value="PK_Tyr_Ser-Thr"/>
    <property type="match status" value="1"/>
</dbReference>
<dbReference type="InterPro" id="IPR050401">
    <property type="entry name" value="Cyclic_nucleotide_synthase"/>
</dbReference>
<gene>
    <name evidence="14" type="ORF">SBAD_LOCUS7291</name>
</gene>
<dbReference type="GO" id="GO:0005524">
    <property type="term" value="F:ATP binding"/>
    <property type="evidence" value="ECO:0007669"/>
    <property type="project" value="InterPro"/>
</dbReference>
<evidence type="ECO:0000256" key="4">
    <source>
        <dbReference type="ARBA" id="ARBA00022692"/>
    </source>
</evidence>
<dbReference type="Pfam" id="PF00211">
    <property type="entry name" value="Guanylate_cyc"/>
    <property type="match status" value="1"/>
</dbReference>
<evidence type="ECO:0000256" key="10">
    <source>
        <dbReference type="ARBA" id="ARBA00023293"/>
    </source>
</evidence>
<evidence type="ECO:0000256" key="9">
    <source>
        <dbReference type="ARBA" id="ARBA00023239"/>
    </source>
</evidence>
<dbReference type="PROSITE" id="PS50011">
    <property type="entry name" value="PROTEIN_KINASE_DOM"/>
    <property type="match status" value="1"/>
</dbReference>
<keyword evidence="4 11" id="KW-0812">Transmembrane</keyword>
<evidence type="ECO:0000256" key="8">
    <source>
        <dbReference type="ARBA" id="ARBA00023180"/>
    </source>
</evidence>
<organism evidence="16">
    <name type="scientific">Soboliphyme baturini</name>
    <dbReference type="NCBI Taxonomy" id="241478"/>
    <lineage>
        <taxon>Eukaryota</taxon>
        <taxon>Metazoa</taxon>
        <taxon>Ecdysozoa</taxon>
        <taxon>Nematoda</taxon>
        <taxon>Enoplea</taxon>
        <taxon>Dorylaimia</taxon>
        <taxon>Dioctophymatida</taxon>
        <taxon>Dioctophymatoidea</taxon>
        <taxon>Soboliphymatidae</taxon>
        <taxon>Soboliphyme</taxon>
    </lineage>
</organism>
<dbReference type="InterPro" id="IPR029787">
    <property type="entry name" value="Nucleotide_cyclase"/>
</dbReference>